<feature type="transmembrane region" description="Helical" evidence="1">
    <location>
        <begin position="162"/>
        <end position="179"/>
    </location>
</feature>
<dbReference type="Pfam" id="PF19752">
    <property type="entry name" value="DUF6239"/>
    <property type="match status" value="1"/>
</dbReference>
<keyword evidence="2" id="KW-0732">Signal</keyword>
<keyword evidence="4" id="KW-1185">Reference proteome</keyword>
<comment type="caution">
    <text evidence="3">The sequence shown here is derived from an EMBL/GenBank/DDBJ whole genome shotgun (WGS) entry which is preliminary data.</text>
</comment>
<gene>
    <name evidence="3" type="ORF">LX83_004621</name>
</gene>
<dbReference type="EMBL" id="JAMTCK010000011">
    <property type="protein sequence ID" value="MCP2167748.1"/>
    <property type="molecule type" value="Genomic_DNA"/>
</dbReference>
<proteinExistence type="predicted"/>
<accession>A0AAE3GHD0</accession>
<evidence type="ECO:0000256" key="2">
    <source>
        <dbReference type="SAM" id="SignalP"/>
    </source>
</evidence>
<dbReference type="AlphaFoldDB" id="A0AAE3GHD0"/>
<keyword evidence="1" id="KW-1133">Transmembrane helix</keyword>
<sequence length="225" mass="22323">MGRGVRWCFPFLVVPVLLVCSAGTAAAQHHGVDAGGPASLGGVWLRLLTVAALVVVAAVALLRPFAGELGPRTRVLAVSAAATAVVGELALAPTRVDRLDPRVVLLPVVLATGALAVLPLHAWAWSAAARLLPATVGVGALVVGTAPAALGELVAGDWAGGVLRSSALAWVAALAWFALSAPVGRIAVRLVAVTAFAVAVAVVAAVPGFVAAGEHTAQSTLTSGT</sequence>
<keyword evidence="1" id="KW-0472">Membrane</keyword>
<organism evidence="3 4">
    <name type="scientific">Goodfellowiella coeruleoviolacea</name>
    <dbReference type="NCBI Taxonomy" id="334858"/>
    <lineage>
        <taxon>Bacteria</taxon>
        <taxon>Bacillati</taxon>
        <taxon>Actinomycetota</taxon>
        <taxon>Actinomycetes</taxon>
        <taxon>Pseudonocardiales</taxon>
        <taxon>Pseudonocardiaceae</taxon>
        <taxon>Goodfellowiella</taxon>
    </lineage>
</organism>
<feature type="chain" id="PRO_5042049019" evidence="2">
    <location>
        <begin position="28"/>
        <end position="225"/>
    </location>
</feature>
<name>A0AAE3GHD0_9PSEU</name>
<feature type="transmembrane region" description="Helical" evidence="1">
    <location>
        <begin position="43"/>
        <end position="62"/>
    </location>
</feature>
<evidence type="ECO:0000256" key="1">
    <source>
        <dbReference type="SAM" id="Phobius"/>
    </source>
</evidence>
<protein>
    <submittedName>
        <fullName evidence="3">Uncharacterized protein</fullName>
    </submittedName>
</protein>
<feature type="transmembrane region" description="Helical" evidence="1">
    <location>
        <begin position="74"/>
        <end position="92"/>
    </location>
</feature>
<dbReference type="InterPro" id="IPR046206">
    <property type="entry name" value="DUF6239"/>
</dbReference>
<feature type="transmembrane region" description="Helical" evidence="1">
    <location>
        <begin position="186"/>
        <end position="210"/>
    </location>
</feature>
<feature type="transmembrane region" description="Helical" evidence="1">
    <location>
        <begin position="131"/>
        <end position="150"/>
    </location>
</feature>
<feature type="transmembrane region" description="Helical" evidence="1">
    <location>
        <begin position="104"/>
        <end position="124"/>
    </location>
</feature>
<evidence type="ECO:0000313" key="4">
    <source>
        <dbReference type="Proteomes" id="UP001206128"/>
    </source>
</evidence>
<evidence type="ECO:0000313" key="3">
    <source>
        <dbReference type="EMBL" id="MCP2167748.1"/>
    </source>
</evidence>
<reference evidence="3" key="1">
    <citation type="submission" date="2022-06" db="EMBL/GenBank/DDBJ databases">
        <title>Genomic Encyclopedia of Archaeal and Bacterial Type Strains, Phase II (KMG-II): from individual species to whole genera.</title>
        <authorList>
            <person name="Goeker M."/>
        </authorList>
    </citation>
    <scope>NUCLEOTIDE SEQUENCE</scope>
    <source>
        <strain evidence="3">DSM 43935</strain>
    </source>
</reference>
<keyword evidence="1" id="KW-0812">Transmembrane</keyword>
<feature type="signal peptide" evidence="2">
    <location>
        <begin position="1"/>
        <end position="27"/>
    </location>
</feature>
<dbReference type="Proteomes" id="UP001206128">
    <property type="component" value="Unassembled WGS sequence"/>
</dbReference>